<dbReference type="EMBL" id="JBIMZQ010000067">
    <property type="protein sequence ID" value="KAL3657223.1"/>
    <property type="molecule type" value="Genomic_DNA"/>
</dbReference>
<evidence type="ECO:0000313" key="1">
    <source>
        <dbReference type="EMBL" id="KAL3657223.1"/>
    </source>
</evidence>
<proteinExistence type="predicted"/>
<organism evidence="1 2">
    <name type="scientific">Phytophthora oleae</name>
    <dbReference type="NCBI Taxonomy" id="2107226"/>
    <lineage>
        <taxon>Eukaryota</taxon>
        <taxon>Sar</taxon>
        <taxon>Stramenopiles</taxon>
        <taxon>Oomycota</taxon>
        <taxon>Peronosporomycetes</taxon>
        <taxon>Peronosporales</taxon>
        <taxon>Peronosporaceae</taxon>
        <taxon>Phytophthora</taxon>
    </lineage>
</organism>
<accession>A0ABD3ERX8</accession>
<comment type="caution">
    <text evidence="1">The sequence shown here is derived from an EMBL/GenBank/DDBJ whole genome shotgun (WGS) entry which is preliminary data.</text>
</comment>
<dbReference type="AlphaFoldDB" id="A0ABD3ERX8"/>
<sequence>MCGSSCATQLQTLASDIPDCYYDYESSNKKASLLEQIDDCTGPNHVNYISTTVFLSSTSAQSDASRAILSFNQAFALALLIAGMLL</sequence>
<dbReference type="Proteomes" id="UP001632037">
    <property type="component" value="Unassembled WGS sequence"/>
</dbReference>
<reference evidence="1 2" key="1">
    <citation type="submission" date="2024-09" db="EMBL/GenBank/DDBJ databases">
        <title>Genome sequencing and assembly of Phytophthora oleae, isolate VK10A, causative agent of rot of olive drupes.</title>
        <authorList>
            <person name="Conti Taguali S."/>
            <person name="Riolo M."/>
            <person name="La Spada F."/>
            <person name="Cacciola S.O."/>
            <person name="Dionisio G."/>
        </authorList>
    </citation>
    <scope>NUCLEOTIDE SEQUENCE [LARGE SCALE GENOMIC DNA]</scope>
    <source>
        <strain evidence="1 2">VK10A</strain>
    </source>
</reference>
<keyword evidence="2" id="KW-1185">Reference proteome</keyword>
<name>A0ABD3ERX8_9STRA</name>
<evidence type="ECO:0008006" key="3">
    <source>
        <dbReference type="Google" id="ProtNLM"/>
    </source>
</evidence>
<gene>
    <name evidence="1" type="ORF">V7S43_017883</name>
</gene>
<protein>
    <recommendedName>
        <fullName evidence="3">Elicitin</fullName>
    </recommendedName>
</protein>
<evidence type="ECO:0000313" key="2">
    <source>
        <dbReference type="Proteomes" id="UP001632037"/>
    </source>
</evidence>